<dbReference type="OrthoDB" id="9992527at2759"/>
<name>A0A1L9SYY8_9EURO</name>
<keyword evidence="5" id="KW-1185">Reference proteome</keyword>
<dbReference type="PANTHER" id="PTHR45348:SF2">
    <property type="entry name" value="ZINC-TYPE ALCOHOL DEHYDROGENASE-LIKE PROTEIN C2E1P3.01"/>
    <property type="match status" value="1"/>
</dbReference>
<dbReference type="STRING" id="1036612.A0A1L9SYY8"/>
<dbReference type="Proteomes" id="UP000184356">
    <property type="component" value="Unassembled WGS sequence"/>
</dbReference>
<dbReference type="AlphaFoldDB" id="A0A1L9SYY8"/>
<accession>A0A1L9SYY8</accession>
<keyword evidence="2" id="KW-0560">Oxidoreductase</keyword>
<proteinExistence type="inferred from homology"/>
<evidence type="ECO:0000256" key="2">
    <source>
        <dbReference type="ARBA" id="ARBA00023002"/>
    </source>
</evidence>
<dbReference type="EMBL" id="KV878602">
    <property type="protein sequence ID" value="OJJ52366.1"/>
    <property type="molecule type" value="Genomic_DNA"/>
</dbReference>
<dbReference type="VEuPathDB" id="FungiDB:ASPSYDRAFT_164891"/>
<dbReference type="SUPFAM" id="SSF50129">
    <property type="entry name" value="GroES-like"/>
    <property type="match status" value="1"/>
</dbReference>
<dbReference type="Pfam" id="PF08240">
    <property type="entry name" value="ADH_N"/>
    <property type="match status" value="1"/>
</dbReference>
<sequence>MAPPSTFKAALLQEGSSKHTITERSLGALGDDEVQIKIAATAINPVDWKIRDTGFFLKSFPAVLGSDAAGQIVAAGSKVSNFAEGDRVFFQGIVGNYDASTFQQYCKMPAVLVGKTPDAISDDQAAGISLATVAAVTGLYDKTGQGLAPPPWSDGGDRAGSGKSIVVLGGSSSVGQYVIQLARLSGYSRIVTNASLTHEEHLKKLGAHVVLDRKQAGPQDYVAAVNDLPLDFVFDSISLAETQALGVDVLHAANTKSCVVTVLGADADAQTRGASKEPKVEVRQIMGLGSKPELRYLSEPLFERLGGRDGWLATGQFVPNRPVVVDGGLDSIDKALDRNKAGVSGEKVVIHP</sequence>
<reference evidence="5" key="1">
    <citation type="journal article" date="2017" name="Genome Biol.">
        <title>Comparative genomics reveals high biological diversity and specific adaptations in the industrially and medically important fungal genus Aspergillus.</title>
        <authorList>
            <person name="de Vries R.P."/>
            <person name="Riley R."/>
            <person name="Wiebenga A."/>
            <person name="Aguilar-Osorio G."/>
            <person name="Amillis S."/>
            <person name="Uchima C.A."/>
            <person name="Anderluh G."/>
            <person name="Asadollahi M."/>
            <person name="Askin M."/>
            <person name="Barry K."/>
            <person name="Battaglia E."/>
            <person name="Bayram O."/>
            <person name="Benocci T."/>
            <person name="Braus-Stromeyer S.A."/>
            <person name="Caldana C."/>
            <person name="Canovas D."/>
            <person name="Cerqueira G.C."/>
            <person name="Chen F."/>
            <person name="Chen W."/>
            <person name="Choi C."/>
            <person name="Clum A."/>
            <person name="Dos Santos R.A."/>
            <person name="Damasio A.R."/>
            <person name="Diallinas G."/>
            <person name="Emri T."/>
            <person name="Fekete E."/>
            <person name="Flipphi M."/>
            <person name="Freyberg S."/>
            <person name="Gallo A."/>
            <person name="Gournas C."/>
            <person name="Habgood R."/>
            <person name="Hainaut M."/>
            <person name="Harispe M.L."/>
            <person name="Henrissat B."/>
            <person name="Hilden K.S."/>
            <person name="Hope R."/>
            <person name="Hossain A."/>
            <person name="Karabika E."/>
            <person name="Karaffa L."/>
            <person name="Karanyi Z."/>
            <person name="Krasevec N."/>
            <person name="Kuo A."/>
            <person name="Kusch H."/>
            <person name="LaButti K."/>
            <person name="Lagendijk E.L."/>
            <person name="Lapidus A."/>
            <person name="Levasseur A."/>
            <person name="Lindquist E."/>
            <person name="Lipzen A."/>
            <person name="Logrieco A.F."/>
            <person name="MacCabe A."/>
            <person name="Maekelae M.R."/>
            <person name="Malavazi I."/>
            <person name="Melin P."/>
            <person name="Meyer V."/>
            <person name="Mielnichuk N."/>
            <person name="Miskei M."/>
            <person name="Molnar A.P."/>
            <person name="Mule G."/>
            <person name="Ngan C.Y."/>
            <person name="Orejas M."/>
            <person name="Orosz E."/>
            <person name="Ouedraogo J.P."/>
            <person name="Overkamp K.M."/>
            <person name="Park H.-S."/>
            <person name="Perrone G."/>
            <person name="Piumi F."/>
            <person name="Punt P.J."/>
            <person name="Ram A.F."/>
            <person name="Ramon A."/>
            <person name="Rauscher S."/>
            <person name="Record E."/>
            <person name="Riano-Pachon D.M."/>
            <person name="Robert V."/>
            <person name="Roehrig J."/>
            <person name="Ruller R."/>
            <person name="Salamov A."/>
            <person name="Salih N.S."/>
            <person name="Samson R.A."/>
            <person name="Sandor E."/>
            <person name="Sanguinetti M."/>
            <person name="Schuetze T."/>
            <person name="Sepcic K."/>
            <person name="Shelest E."/>
            <person name="Sherlock G."/>
            <person name="Sophianopoulou V."/>
            <person name="Squina F.M."/>
            <person name="Sun H."/>
            <person name="Susca A."/>
            <person name="Todd R.B."/>
            <person name="Tsang A."/>
            <person name="Unkles S.E."/>
            <person name="van de Wiele N."/>
            <person name="van Rossen-Uffink D."/>
            <person name="Oliveira J.V."/>
            <person name="Vesth T.C."/>
            <person name="Visser J."/>
            <person name="Yu J.-H."/>
            <person name="Zhou M."/>
            <person name="Andersen M.R."/>
            <person name="Archer D.B."/>
            <person name="Baker S.E."/>
            <person name="Benoit I."/>
            <person name="Brakhage A.A."/>
            <person name="Braus G.H."/>
            <person name="Fischer R."/>
            <person name="Frisvad J.C."/>
            <person name="Goldman G.H."/>
            <person name="Houbraken J."/>
            <person name="Oakley B."/>
            <person name="Pocsi I."/>
            <person name="Scazzocchio C."/>
            <person name="Seiboth B."/>
            <person name="vanKuyk P.A."/>
            <person name="Wortman J."/>
            <person name="Dyer P.S."/>
            <person name="Grigoriev I.V."/>
        </authorList>
    </citation>
    <scope>NUCLEOTIDE SEQUENCE [LARGE SCALE GENOMIC DNA]</scope>
    <source>
        <strain evidence="5">CBS 593.65</strain>
    </source>
</reference>
<dbReference type="GeneID" id="63759368"/>
<dbReference type="SUPFAM" id="SSF51735">
    <property type="entry name" value="NAD(P)-binding Rossmann-fold domains"/>
    <property type="match status" value="1"/>
</dbReference>
<dbReference type="InterPro" id="IPR013154">
    <property type="entry name" value="ADH-like_N"/>
</dbReference>
<dbReference type="InterPro" id="IPR013149">
    <property type="entry name" value="ADH-like_C"/>
</dbReference>
<dbReference type="InterPro" id="IPR020843">
    <property type="entry name" value="ER"/>
</dbReference>
<gene>
    <name evidence="4" type="ORF">ASPSYDRAFT_164891</name>
</gene>
<dbReference type="InterPro" id="IPR011032">
    <property type="entry name" value="GroES-like_sf"/>
</dbReference>
<dbReference type="Gene3D" id="3.40.50.720">
    <property type="entry name" value="NAD(P)-binding Rossmann-like Domain"/>
    <property type="match status" value="1"/>
</dbReference>
<evidence type="ECO:0000256" key="1">
    <source>
        <dbReference type="ARBA" id="ARBA00008072"/>
    </source>
</evidence>
<comment type="similarity">
    <text evidence="1">Belongs to the zinc-containing alcohol dehydrogenase family.</text>
</comment>
<dbReference type="Pfam" id="PF00107">
    <property type="entry name" value="ADH_zinc_N"/>
    <property type="match status" value="1"/>
</dbReference>
<dbReference type="RefSeq" id="XP_040696172.1">
    <property type="nucleotide sequence ID" value="XM_040843295.1"/>
</dbReference>
<dbReference type="SMART" id="SM00829">
    <property type="entry name" value="PKS_ER"/>
    <property type="match status" value="1"/>
</dbReference>
<dbReference type="PANTHER" id="PTHR45348">
    <property type="entry name" value="HYPOTHETICAL OXIDOREDUCTASE (EUROFUNG)"/>
    <property type="match status" value="1"/>
</dbReference>
<dbReference type="GO" id="GO:0016651">
    <property type="term" value="F:oxidoreductase activity, acting on NAD(P)H"/>
    <property type="evidence" value="ECO:0007669"/>
    <property type="project" value="InterPro"/>
</dbReference>
<dbReference type="InterPro" id="IPR047122">
    <property type="entry name" value="Trans-enoyl_RdTase-like"/>
</dbReference>
<dbReference type="Gene3D" id="3.90.180.10">
    <property type="entry name" value="Medium-chain alcohol dehydrogenases, catalytic domain"/>
    <property type="match status" value="1"/>
</dbReference>
<evidence type="ECO:0000313" key="5">
    <source>
        <dbReference type="Proteomes" id="UP000184356"/>
    </source>
</evidence>
<organism evidence="4 5">
    <name type="scientific">Aspergillus sydowii CBS 593.65</name>
    <dbReference type="NCBI Taxonomy" id="1036612"/>
    <lineage>
        <taxon>Eukaryota</taxon>
        <taxon>Fungi</taxon>
        <taxon>Dikarya</taxon>
        <taxon>Ascomycota</taxon>
        <taxon>Pezizomycotina</taxon>
        <taxon>Eurotiomycetes</taxon>
        <taxon>Eurotiomycetidae</taxon>
        <taxon>Eurotiales</taxon>
        <taxon>Aspergillaceae</taxon>
        <taxon>Aspergillus</taxon>
        <taxon>Aspergillus subgen. Nidulantes</taxon>
    </lineage>
</organism>
<evidence type="ECO:0000313" key="4">
    <source>
        <dbReference type="EMBL" id="OJJ52366.1"/>
    </source>
</evidence>
<feature type="domain" description="Enoyl reductase (ER)" evidence="3">
    <location>
        <begin position="15"/>
        <end position="350"/>
    </location>
</feature>
<evidence type="ECO:0000259" key="3">
    <source>
        <dbReference type="SMART" id="SM00829"/>
    </source>
</evidence>
<dbReference type="CDD" id="cd08249">
    <property type="entry name" value="enoyl_reductase_like"/>
    <property type="match status" value="1"/>
</dbReference>
<dbReference type="InterPro" id="IPR036291">
    <property type="entry name" value="NAD(P)-bd_dom_sf"/>
</dbReference>
<protein>
    <recommendedName>
        <fullName evidence="3">Enoyl reductase (ER) domain-containing protein</fullName>
    </recommendedName>
</protein>